<dbReference type="EMBL" id="AZFT01000031">
    <property type="protein sequence ID" value="KRL86150.1"/>
    <property type="molecule type" value="Genomic_DNA"/>
</dbReference>
<dbReference type="RefSeq" id="WP_025087990.1">
    <property type="nucleotide sequence ID" value="NZ_AZFT01000031.1"/>
</dbReference>
<dbReference type="InterPro" id="IPR001272">
    <property type="entry name" value="PEP_carboxykinase_ATP"/>
</dbReference>
<comment type="pathway">
    <text evidence="1">Carbohydrate biosynthesis; gluconeogenesis.</text>
</comment>
<dbReference type="STRING" id="1423724.FC32_GL002004"/>
<dbReference type="Gene3D" id="3.40.449.10">
    <property type="entry name" value="Phosphoenolpyruvate Carboxykinase, domain 1"/>
    <property type="match status" value="1"/>
</dbReference>
<evidence type="ECO:0000256" key="5">
    <source>
        <dbReference type="ARBA" id="ARBA00022840"/>
    </source>
</evidence>
<dbReference type="eggNOG" id="COG1866">
    <property type="taxonomic scope" value="Bacteria"/>
</dbReference>
<dbReference type="InterPro" id="IPR013035">
    <property type="entry name" value="PEP_carboxykinase_C"/>
</dbReference>
<dbReference type="Pfam" id="PF01293">
    <property type="entry name" value="PEPCK_ATP"/>
    <property type="match status" value="1"/>
</dbReference>
<name>A0A0R1TYB4_9LACO</name>
<keyword evidence="8" id="KW-0670">Pyruvate</keyword>
<evidence type="ECO:0000256" key="3">
    <source>
        <dbReference type="ARBA" id="ARBA00012363"/>
    </source>
</evidence>
<evidence type="ECO:0000256" key="7">
    <source>
        <dbReference type="ARBA" id="ARBA00047371"/>
    </source>
</evidence>
<proteinExistence type="inferred from homology"/>
<reference evidence="8 9" key="1">
    <citation type="journal article" date="2015" name="Genome Announc.">
        <title>Expanding the biotechnology potential of lactobacilli through comparative genomics of 213 strains and associated genera.</title>
        <authorList>
            <person name="Sun Z."/>
            <person name="Harris H.M."/>
            <person name="McCann A."/>
            <person name="Guo C."/>
            <person name="Argimon S."/>
            <person name="Zhang W."/>
            <person name="Yang X."/>
            <person name="Jeffery I.B."/>
            <person name="Cooney J.C."/>
            <person name="Kagawa T.F."/>
            <person name="Liu W."/>
            <person name="Song Y."/>
            <person name="Salvetti E."/>
            <person name="Wrobel A."/>
            <person name="Rasinkangas P."/>
            <person name="Parkhill J."/>
            <person name="Rea M.C."/>
            <person name="O'Sullivan O."/>
            <person name="Ritari J."/>
            <person name="Douillard F.P."/>
            <person name="Paul Ross R."/>
            <person name="Yang R."/>
            <person name="Briner A.E."/>
            <person name="Felis G.E."/>
            <person name="de Vos W.M."/>
            <person name="Barrangou R."/>
            <person name="Klaenhammer T.R."/>
            <person name="Caufield P.W."/>
            <person name="Cui Y."/>
            <person name="Zhang H."/>
            <person name="O'Toole P.W."/>
        </authorList>
    </citation>
    <scope>NUCLEOTIDE SEQUENCE [LARGE SCALE GENOMIC DNA]</scope>
    <source>
        <strain evidence="8 9">DSM 16634</strain>
    </source>
</reference>
<dbReference type="Proteomes" id="UP000051324">
    <property type="component" value="Unassembled WGS sequence"/>
</dbReference>
<evidence type="ECO:0000313" key="8">
    <source>
        <dbReference type="EMBL" id="KRL86150.1"/>
    </source>
</evidence>
<evidence type="ECO:0000256" key="4">
    <source>
        <dbReference type="ARBA" id="ARBA00022741"/>
    </source>
</evidence>
<dbReference type="GO" id="GO:0004612">
    <property type="term" value="F:phosphoenolpyruvate carboxykinase (ATP) activity"/>
    <property type="evidence" value="ECO:0007669"/>
    <property type="project" value="UniProtKB-EC"/>
</dbReference>
<evidence type="ECO:0000256" key="6">
    <source>
        <dbReference type="ARBA" id="ARBA00023239"/>
    </source>
</evidence>
<organism evidence="8 9">
    <name type="scientific">Ligilactobacillus apodemi DSM 16634 = JCM 16172</name>
    <dbReference type="NCBI Taxonomy" id="1423724"/>
    <lineage>
        <taxon>Bacteria</taxon>
        <taxon>Bacillati</taxon>
        <taxon>Bacillota</taxon>
        <taxon>Bacilli</taxon>
        <taxon>Lactobacillales</taxon>
        <taxon>Lactobacillaceae</taxon>
        <taxon>Ligilactobacillus</taxon>
    </lineage>
</organism>
<dbReference type="UniPathway" id="UPA00138"/>
<evidence type="ECO:0000256" key="1">
    <source>
        <dbReference type="ARBA" id="ARBA00004742"/>
    </source>
</evidence>
<dbReference type="SUPFAM" id="SSF68923">
    <property type="entry name" value="PEP carboxykinase N-terminal domain"/>
    <property type="match status" value="1"/>
</dbReference>
<sequence>MSTKEKFSNQEVTKQSNFFSPTKTTIETAFYGNNVHPVNQIKQAYKLAKNSKTTIVTDQVIKHTAQLGLPQDAKVLVNNHGRVVGRTAAARHVIGEPGENKTELNAVLREAVYMGQNKEFYATEVLVGLDEEFMVKAHMMLPEGFEHNLLSYMLNFQPLDFEYRKRYNNSKHYDENDIYVYCDPTWENFAYPNGLVLFDPEHNVVAILGLRYFGELKKATLTLAWSIAHRHGFTACHGGEKTFVLDNNEKKVFAFYGLSGSGKSTLTHAKHDNRFKRINILHDDAFIIERESGRSIALEPAYFDKTSDYTVGDKEQEYFTTVMNVGVTLNENGQKILVTEDIRNGNGRTIKSRYSSKNRIDSEKAPINSIFWIMKDDSLPPVVKLSDPILAATFGLTLATKRSTAENLVEKAKDELVIEPFANPFRVYPLAEDYHDFKALFTKQEVDCYIVNTNSFNGVDITKDVTLNLLESIVKNEGDWRDFGELPQMSYLALPSYPVDLDNNYYRQKLQQRLHARLTWLETYQAQHQTTPLPGEVFTCLKNLIKKLA</sequence>
<comment type="caution">
    <text evidence="8">The sequence shown here is derived from an EMBL/GenBank/DDBJ whole genome shotgun (WGS) entry which is preliminary data.</text>
</comment>
<dbReference type="EC" id="4.1.1.49" evidence="3"/>
<dbReference type="GO" id="GO:0006094">
    <property type="term" value="P:gluconeogenesis"/>
    <property type="evidence" value="ECO:0007669"/>
    <property type="project" value="UniProtKB-UniPathway"/>
</dbReference>
<keyword evidence="5" id="KW-0067">ATP-binding</keyword>
<keyword evidence="4" id="KW-0547">Nucleotide-binding</keyword>
<evidence type="ECO:0000256" key="2">
    <source>
        <dbReference type="ARBA" id="ARBA00006052"/>
    </source>
</evidence>
<keyword evidence="8" id="KW-0418">Kinase</keyword>
<dbReference type="OrthoDB" id="9806325at2"/>
<keyword evidence="6" id="KW-0456">Lyase</keyword>
<dbReference type="AlphaFoldDB" id="A0A0R1TYB4"/>
<comment type="catalytic activity">
    <reaction evidence="7">
        <text>oxaloacetate + ATP = phosphoenolpyruvate + ADP + CO2</text>
        <dbReference type="Rhea" id="RHEA:18617"/>
        <dbReference type="ChEBI" id="CHEBI:16452"/>
        <dbReference type="ChEBI" id="CHEBI:16526"/>
        <dbReference type="ChEBI" id="CHEBI:30616"/>
        <dbReference type="ChEBI" id="CHEBI:58702"/>
        <dbReference type="ChEBI" id="CHEBI:456216"/>
        <dbReference type="EC" id="4.1.1.49"/>
    </reaction>
</comment>
<keyword evidence="8" id="KW-0808">Transferase</keyword>
<dbReference type="GO" id="GO:0016301">
    <property type="term" value="F:kinase activity"/>
    <property type="evidence" value="ECO:0007669"/>
    <property type="project" value="UniProtKB-KW"/>
</dbReference>
<comment type="similarity">
    <text evidence="2">Belongs to the phosphoenolpyruvate carboxykinase (ATP) family.</text>
</comment>
<keyword evidence="9" id="KW-1185">Reference proteome</keyword>
<gene>
    <name evidence="8" type="ORF">FC32_GL002004</name>
</gene>
<dbReference type="GO" id="GO:0005524">
    <property type="term" value="F:ATP binding"/>
    <property type="evidence" value="ECO:0007669"/>
    <property type="project" value="UniProtKB-KW"/>
</dbReference>
<accession>A0A0R1TYB4</accession>
<dbReference type="InterPro" id="IPR008210">
    <property type="entry name" value="PEP_carboxykinase_N"/>
</dbReference>
<dbReference type="Gene3D" id="3.90.228.20">
    <property type="match status" value="1"/>
</dbReference>
<protein>
    <recommendedName>
        <fullName evidence="3">phosphoenolpyruvate carboxykinase (ATP)</fullName>
        <ecNumber evidence="3">4.1.1.49</ecNumber>
    </recommendedName>
</protein>
<dbReference type="SUPFAM" id="SSF53795">
    <property type="entry name" value="PEP carboxykinase-like"/>
    <property type="match status" value="1"/>
</dbReference>
<evidence type="ECO:0000313" key="9">
    <source>
        <dbReference type="Proteomes" id="UP000051324"/>
    </source>
</evidence>
<dbReference type="PATRIC" id="fig|1423724.4.peg.2088"/>